<gene>
    <name evidence="2" type="ORF">SPARVUS_LOCUS14832911</name>
</gene>
<evidence type="ECO:0000313" key="3">
    <source>
        <dbReference type="Proteomes" id="UP001162483"/>
    </source>
</evidence>
<dbReference type="EMBL" id="CATNWA010019416">
    <property type="protein sequence ID" value="CAI9613070.1"/>
    <property type="molecule type" value="Genomic_DNA"/>
</dbReference>
<sequence>MLRACGLVWFRRGGGHLLIPPLFLTCRAACSDKGLKWILGGPSCHFFFKFWCGGSPQNPYQTQRAWYGWVGGGP</sequence>
<protein>
    <recommendedName>
        <fullName evidence="4">Secreted protein</fullName>
    </recommendedName>
</protein>
<reference evidence="2" key="1">
    <citation type="submission" date="2023-05" db="EMBL/GenBank/DDBJ databases">
        <authorList>
            <person name="Stuckert A."/>
        </authorList>
    </citation>
    <scope>NUCLEOTIDE SEQUENCE</scope>
</reference>
<name>A0ABN9GUM6_9NEOB</name>
<proteinExistence type="predicted"/>
<organism evidence="2 3">
    <name type="scientific">Staurois parvus</name>
    <dbReference type="NCBI Taxonomy" id="386267"/>
    <lineage>
        <taxon>Eukaryota</taxon>
        <taxon>Metazoa</taxon>
        <taxon>Chordata</taxon>
        <taxon>Craniata</taxon>
        <taxon>Vertebrata</taxon>
        <taxon>Euteleostomi</taxon>
        <taxon>Amphibia</taxon>
        <taxon>Batrachia</taxon>
        <taxon>Anura</taxon>
        <taxon>Neobatrachia</taxon>
        <taxon>Ranoidea</taxon>
        <taxon>Ranidae</taxon>
        <taxon>Staurois</taxon>
    </lineage>
</organism>
<evidence type="ECO:0000313" key="2">
    <source>
        <dbReference type="EMBL" id="CAI9613070.1"/>
    </source>
</evidence>
<comment type="caution">
    <text evidence="2">The sequence shown here is derived from an EMBL/GenBank/DDBJ whole genome shotgun (WGS) entry which is preliminary data.</text>
</comment>
<keyword evidence="3" id="KW-1185">Reference proteome</keyword>
<feature type="non-terminal residue" evidence="2">
    <location>
        <position position="74"/>
    </location>
</feature>
<dbReference type="Proteomes" id="UP001162483">
    <property type="component" value="Unassembled WGS sequence"/>
</dbReference>
<evidence type="ECO:0000256" key="1">
    <source>
        <dbReference type="SAM" id="SignalP"/>
    </source>
</evidence>
<accession>A0ABN9GUM6</accession>
<feature type="chain" id="PRO_5047398410" description="Secreted protein" evidence="1">
    <location>
        <begin position="16"/>
        <end position="74"/>
    </location>
</feature>
<feature type="signal peptide" evidence="1">
    <location>
        <begin position="1"/>
        <end position="15"/>
    </location>
</feature>
<keyword evidence="1" id="KW-0732">Signal</keyword>
<evidence type="ECO:0008006" key="4">
    <source>
        <dbReference type="Google" id="ProtNLM"/>
    </source>
</evidence>